<name>A0A016U8R7_9BILA</name>
<sequence>MASISLGSTVSSDCSLTHEITTRTNASWIKWITPAGVLCDRDIPDHLKGNVRISRCRRNPILLDALVPMVYLKSEKTVENYYL</sequence>
<reference evidence="2" key="1">
    <citation type="journal article" date="2015" name="Nat. Genet.">
        <title>The genome and transcriptome of the zoonotic hookworm Ancylostoma ceylanicum identify infection-specific gene families.</title>
        <authorList>
            <person name="Schwarz E.M."/>
            <person name="Hu Y."/>
            <person name="Antoshechkin I."/>
            <person name="Miller M.M."/>
            <person name="Sternberg P.W."/>
            <person name="Aroian R.V."/>
        </authorList>
    </citation>
    <scope>NUCLEOTIDE SEQUENCE</scope>
    <source>
        <strain evidence="2">HY135</strain>
    </source>
</reference>
<dbReference type="AlphaFoldDB" id="A0A016U8R7"/>
<gene>
    <name evidence="1" type="primary">Acey_s0053.g2415</name>
    <name evidence="1" type="ORF">Y032_0053g2415</name>
</gene>
<proteinExistence type="predicted"/>
<evidence type="ECO:0000313" key="2">
    <source>
        <dbReference type="Proteomes" id="UP000024635"/>
    </source>
</evidence>
<dbReference type="Proteomes" id="UP000024635">
    <property type="component" value="Unassembled WGS sequence"/>
</dbReference>
<accession>A0A016U8R7</accession>
<organism evidence="1 2">
    <name type="scientific">Ancylostoma ceylanicum</name>
    <dbReference type="NCBI Taxonomy" id="53326"/>
    <lineage>
        <taxon>Eukaryota</taxon>
        <taxon>Metazoa</taxon>
        <taxon>Ecdysozoa</taxon>
        <taxon>Nematoda</taxon>
        <taxon>Chromadorea</taxon>
        <taxon>Rhabditida</taxon>
        <taxon>Rhabditina</taxon>
        <taxon>Rhabditomorpha</taxon>
        <taxon>Strongyloidea</taxon>
        <taxon>Ancylostomatidae</taxon>
        <taxon>Ancylostomatinae</taxon>
        <taxon>Ancylostoma</taxon>
    </lineage>
</organism>
<dbReference type="EMBL" id="JARK01001389">
    <property type="protein sequence ID" value="EYC10993.1"/>
    <property type="molecule type" value="Genomic_DNA"/>
</dbReference>
<comment type="caution">
    <text evidence="1">The sequence shown here is derived from an EMBL/GenBank/DDBJ whole genome shotgun (WGS) entry which is preliminary data.</text>
</comment>
<evidence type="ECO:0000313" key="1">
    <source>
        <dbReference type="EMBL" id="EYC10993.1"/>
    </source>
</evidence>
<protein>
    <submittedName>
        <fullName evidence="1">Uncharacterized protein</fullName>
    </submittedName>
</protein>
<keyword evidence="2" id="KW-1185">Reference proteome</keyword>